<evidence type="ECO:0000313" key="3">
    <source>
        <dbReference type="Proteomes" id="UP000051908"/>
    </source>
</evidence>
<sequence>MEYVIGVDSGGTHIVAQALSQDGKIMEQSESGPGNILLNPEQTIQNLKDVIESLFLKQKRIDCKYILIGIAGIETTGNSSEISQLLTDYFKVTTYVISDAKLALLNGLEGKDGTLIISGTGSVVYGRQNKEMLRYGGWGNLLGDTGSAYKIVSASMQLILKKHDLGFISSLEDILLNLLNASDVKEGVKNFYQLDRKQVASIAVTIAKAADKGNLDAITIIKEQAMALSKEALGLISRYQKPYPSKIAFSGSVLLNNDLFQKTLLNNLLSWYPNLQSITVSTNNSRGAIFWPIWNN</sequence>
<dbReference type="GO" id="GO:0016301">
    <property type="term" value="F:kinase activity"/>
    <property type="evidence" value="ECO:0007669"/>
    <property type="project" value="UniProtKB-KW"/>
</dbReference>
<dbReference type="AlphaFoldDB" id="A0A0R1PI01"/>
<dbReference type="Gene3D" id="3.30.420.40">
    <property type="match status" value="2"/>
</dbReference>
<dbReference type="Proteomes" id="UP000051908">
    <property type="component" value="Unassembled WGS sequence"/>
</dbReference>
<protein>
    <submittedName>
        <fullName evidence="2">N-acetylglucosamine kinase</fullName>
    </submittedName>
</protein>
<dbReference type="SUPFAM" id="SSF53067">
    <property type="entry name" value="Actin-like ATPase domain"/>
    <property type="match status" value="2"/>
</dbReference>
<comment type="caution">
    <text evidence="2">The sequence shown here is derived from an EMBL/GenBank/DDBJ whole genome shotgun (WGS) entry which is preliminary data.</text>
</comment>
<keyword evidence="3" id="KW-1185">Reference proteome</keyword>
<dbReference type="CDD" id="cd24007">
    <property type="entry name" value="ASKHA_NBD_eukNAGK-like"/>
    <property type="match status" value="1"/>
</dbReference>
<proteinExistence type="predicted"/>
<keyword evidence="2" id="KW-0808">Transferase</keyword>
<feature type="domain" description="ATPase BadF/BadG/BcrA/BcrD type" evidence="1">
    <location>
        <begin position="5"/>
        <end position="260"/>
    </location>
</feature>
<dbReference type="Pfam" id="PF01869">
    <property type="entry name" value="BcrAD_BadFG"/>
    <property type="match status" value="1"/>
</dbReference>
<dbReference type="InterPro" id="IPR043129">
    <property type="entry name" value="ATPase_NBD"/>
</dbReference>
<evidence type="ECO:0000259" key="1">
    <source>
        <dbReference type="Pfam" id="PF01869"/>
    </source>
</evidence>
<dbReference type="InterPro" id="IPR052519">
    <property type="entry name" value="Euk-type_GlcNAc_Kinase"/>
</dbReference>
<gene>
    <name evidence="2" type="ORF">FD33_GL001047</name>
</gene>
<name>A0A0R1PI01_9LACO</name>
<evidence type="ECO:0000313" key="2">
    <source>
        <dbReference type="EMBL" id="KRL32103.1"/>
    </source>
</evidence>
<dbReference type="EMBL" id="AZES01000018">
    <property type="protein sequence ID" value="KRL32103.1"/>
    <property type="molecule type" value="Genomic_DNA"/>
</dbReference>
<dbReference type="PANTHER" id="PTHR43190:SF3">
    <property type="entry name" value="N-ACETYL-D-GLUCOSAMINE KINASE"/>
    <property type="match status" value="1"/>
</dbReference>
<dbReference type="GeneID" id="96667051"/>
<dbReference type="PATRIC" id="fig|1122151.5.peg.1086"/>
<dbReference type="InterPro" id="IPR002731">
    <property type="entry name" value="ATPase_BadF"/>
</dbReference>
<reference evidence="2 3" key="1">
    <citation type="journal article" date="2015" name="Genome Announc.">
        <title>Expanding the biotechnology potential of lactobacilli through comparative genomics of 213 strains and associated genera.</title>
        <authorList>
            <person name="Sun Z."/>
            <person name="Harris H.M."/>
            <person name="McCann A."/>
            <person name="Guo C."/>
            <person name="Argimon S."/>
            <person name="Zhang W."/>
            <person name="Yang X."/>
            <person name="Jeffery I.B."/>
            <person name="Cooney J.C."/>
            <person name="Kagawa T.F."/>
            <person name="Liu W."/>
            <person name="Song Y."/>
            <person name="Salvetti E."/>
            <person name="Wrobel A."/>
            <person name="Rasinkangas P."/>
            <person name="Parkhill J."/>
            <person name="Rea M.C."/>
            <person name="O'Sullivan O."/>
            <person name="Ritari J."/>
            <person name="Douillard F.P."/>
            <person name="Paul Ross R."/>
            <person name="Yang R."/>
            <person name="Briner A.E."/>
            <person name="Felis G.E."/>
            <person name="de Vos W.M."/>
            <person name="Barrangou R."/>
            <person name="Klaenhammer T.R."/>
            <person name="Caufield P.W."/>
            <person name="Cui Y."/>
            <person name="Zhang H."/>
            <person name="O'Toole P.W."/>
        </authorList>
    </citation>
    <scope>NUCLEOTIDE SEQUENCE [LARGE SCALE GENOMIC DNA]</scope>
    <source>
        <strain evidence="2 3">DSM 13238</strain>
    </source>
</reference>
<dbReference type="RefSeq" id="WP_025084908.1">
    <property type="nucleotide sequence ID" value="NZ_AZES01000018.1"/>
</dbReference>
<keyword evidence="2" id="KW-0418">Kinase</keyword>
<dbReference type="OrthoDB" id="9772633at2"/>
<accession>A0A0R1PI01</accession>
<dbReference type="PANTHER" id="PTHR43190">
    <property type="entry name" value="N-ACETYL-D-GLUCOSAMINE KINASE"/>
    <property type="match status" value="1"/>
</dbReference>
<organism evidence="2 3">
    <name type="scientific">Companilactobacillus paralimentarius DSM 13238 = JCM 10415</name>
    <dbReference type="NCBI Taxonomy" id="1122151"/>
    <lineage>
        <taxon>Bacteria</taxon>
        <taxon>Bacillati</taxon>
        <taxon>Bacillota</taxon>
        <taxon>Bacilli</taxon>
        <taxon>Lactobacillales</taxon>
        <taxon>Lactobacillaceae</taxon>
        <taxon>Companilactobacillus</taxon>
    </lineage>
</organism>